<keyword evidence="3" id="KW-0479">Metal-binding</keyword>
<dbReference type="CDD" id="cd00143">
    <property type="entry name" value="PP2Cc"/>
    <property type="match status" value="1"/>
</dbReference>
<protein>
    <recommendedName>
        <fullName evidence="2">protein-serine/threonine phosphatase</fullName>
        <ecNumber evidence="2">3.1.3.16</ecNumber>
    </recommendedName>
</protein>
<evidence type="ECO:0000256" key="3">
    <source>
        <dbReference type="ARBA" id="ARBA00022723"/>
    </source>
</evidence>
<evidence type="ECO:0000256" key="1">
    <source>
        <dbReference type="ARBA" id="ARBA00001936"/>
    </source>
</evidence>
<dbReference type="SMART" id="SM00332">
    <property type="entry name" value="PP2Cc"/>
    <property type="match status" value="1"/>
</dbReference>
<dbReference type="PROSITE" id="PS51746">
    <property type="entry name" value="PPM_2"/>
    <property type="match status" value="1"/>
</dbReference>
<proteinExistence type="predicted"/>
<evidence type="ECO:0000256" key="8">
    <source>
        <dbReference type="ARBA" id="ARBA00048336"/>
    </source>
</evidence>
<evidence type="ECO:0000313" key="10">
    <source>
        <dbReference type="EMBL" id="QIK52652.1"/>
    </source>
</evidence>
<organism evidence="10 11">
    <name type="scientific">Jeotgalibaca porci</name>
    <dbReference type="NCBI Taxonomy" id="1868793"/>
    <lineage>
        <taxon>Bacteria</taxon>
        <taxon>Bacillati</taxon>
        <taxon>Bacillota</taxon>
        <taxon>Bacilli</taxon>
        <taxon>Lactobacillales</taxon>
        <taxon>Carnobacteriaceae</taxon>
        <taxon>Jeotgalibaca</taxon>
    </lineage>
</organism>
<evidence type="ECO:0000313" key="11">
    <source>
        <dbReference type="Proteomes" id="UP000501830"/>
    </source>
</evidence>
<dbReference type="PANTHER" id="PTHR47992">
    <property type="entry name" value="PROTEIN PHOSPHATASE"/>
    <property type="match status" value="1"/>
</dbReference>
<accession>A0A6G7WK91</accession>
<dbReference type="AlphaFoldDB" id="A0A6G7WK91"/>
<keyword evidence="4" id="KW-0378">Hydrolase</keyword>
<dbReference type="SUPFAM" id="SSF81606">
    <property type="entry name" value="PP2C-like"/>
    <property type="match status" value="1"/>
</dbReference>
<comment type="catalytic activity">
    <reaction evidence="7">
        <text>O-phospho-L-seryl-[protein] + H2O = L-seryl-[protein] + phosphate</text>
        <dbReference type="Rhea" id="RHEA:20629"/>
        <dbReference type="Rhea" id="RHEA-COMP:9863"/>
        <dbReference type="Rhea" id="RHEA-COMP:11604"/>
        <dbReference type="ChEBI" id="CHEBI:15377"/>
        <dbReference type="ChEBI" id="CHEBI:29999"/>
        <dbReference type="ChEBI" id="CHEBI:43474"/>
        <dbReference type="ChEBI" id="CHEBI:83421"/>
        <dbReference type="EC" id="3.1.3.16"/>
    </reaction>
</comment>
<comment type="cofactor">
    <cofactor evidence="1">
        <name>Mn(2+)</name>
        <dbReference type="ChEBI" id="CHEBI:29035"/>
    </cofactor>
</comment>
<evidence type="ECO:0000256" key="5">
    <source>
        <dbReference type="ARBA" id="ARBA00022912"/>
    </source>
</evidence>
<name>A0A6G7WK91_9LACT</name>
<dbReference type="GO" id="GO:0046872">
    <property type="term" value="F:metal ion binding"/>
    <property type="evidence" value="ECO:0007669"/>
    <property type="project" value="UniProtKB-KW"/>
</dbReference>
<dbReference type="EC" id="3.1.3.16" evidence="2"/>
<keyword evidence="5" id="KW-0904">Protein phosphatase</keyword>
<dbReference type="GO" id="GO:0004722">
    <property type="term" value="F:protein serine/threonine phosphatase activity"/>
    <property type="evidence" value="ECO:0007669"/>
    <property type="project" value="UniProtKB-EC"/>
</dbReference>
<keyword evidence="11" id="KW-1185">Reference proteome</keyword>
<evidence type="ECO:0000256" key="7">
    <source>
        <dbReference type="ARBA" id="ARBA00047761"/>
    </source>
</evidence>
<dbReference type="Pfam" id="PF13672">
    <property type="entry name" value="PP2C_2"/>
    <property type="match status" value="1"/>
</dbReference>
<dbReference type="InterPro" id="IPR036457">
    <property type="entry name" value="PPM-type-like_dom_sf"/>
</dbReference>
<dbReference type="KEGG" id="jpo:G7058_02140"/>
<evidence type="ECO:0000256" key="6">
    <source>
        <dbReference type="ARBA" id="ARBA00023211"/>
    </source>
</evidence>
<gene>
    <name evidence="10" type="ORF">G7058_02140</name>
</gene>
<dbReference type="EMBL" id="CP049889">
    <property type="protein sequence ID" value="QIK52652.1"/>
    <property type="molecule type" value="Genomic_DNA"/>
</dbReference>
<feature type="domain" description="PPM-type phosphatase" evidence="9">
    <location>
        <begin position="2"/>
        <end position="241"/>
    </location>
</feature>
<evidence type="ECO:0000256" key="4">
    <source>
        <dbReference type="ARBA" id="ARBA00022801"/>
    </source>
</evidence>
<reference evidence="10 11" key="1">
    <citation type="journal article" date="2017" name="Int. J. Syst. Evol. Microbiol.">
        <title>Jeotgalibaca porci sp. nov. and Jeotgalibaca arthritidis sp. nov., isolated from pigs, and emended description of the genus Jeotgalibaca.</title>
        <authorList>
            <person name="Zamora L."/>
            <person name="Perez-Sancho M."/>
            <person name="Dominguez L."/>
            <person name="Fernandez-Garayzabal J.F."/>
            <person name="Vela A.I."/>
        </authorList>
    </citation>
    <scope>NUCLEOTIDE SEQUENCE [LARGE SCALE GENOMIC DNA]</scope>
    <source>
        <strain evidence="10 11">CCUG 69148</strain>
    </source>
</reference>
<dbReference type="NCBIfam" id="NF033484">
    <property type="entry name" value="Stp1_PP2C_phos"/>
    <property type="match status" value="1"/>
</dbReference>
<sequence length="249" mass="27713">MHIAFKSDVGQNRTTNEDYVNWFTNSSKQPLMILCDGMGGHRAGDVASEMAVSHMGQAWKETTFSSPESVSVWLLDAVQKVNKLIFQKSLDFVDLDGMGTTLIAATYLKGQLVIAHVGDSRAYLYRDFQFKQLTEDHSLVHELVKSGELTDEEARNHPQRNYITRAIGVKEKIQVDLTSMPILSGDLLLLCTDGLSSVLSDEDLKKVLKNWKSIDEKVTEFIDLANQAGGPDNISVLIASFETGEEERT</sequence>
<evidence type="ECO:0000256" key="2">
    <source>
        <dbReference type="ARBA" id="ARBA00013081"/>
    </source>
</evidence>
<keyword evidence="6" id="KW-0464">Manganese</keyword>
<dbReference type="FunFam" id="3.60.40.10:FF:000002">
    <property type="entry name" value="Serine/threonine phosphatase stp"/>
    <property type="match status" value="1"/>
</dbReference>
<dbReference type="SMART" id="SM00331">
    <property type="entry name" value="PP2C_SIG"/>
    <property type="match status" value="1"/>
</dbReference>
<comment type="catalytic activity">
    <reaction evidence="8">
        <text>O-phospho-L-threonyl-[protein] + H2O = L-threonyl-[protein] + phosphate</text>
        <dbReference type="Rhea" id="RHEA:47004"/>
        <dbReference type="Rhea" id="RHEA-COMP:11060"/>
        <dbReference type="Rhea" id="RHEA-COMP:11605"/>
        <dbReference type="ChEBI" id="CHEBI:15377"/>
        <dbReference type="ChEBI" id="CHEBI:30013"/>
        <dbReference type="ChEBI" id="CHEBI:43474"/>
        <dbReference type="ChEBI" id="CHEBI:61977"/>
        <dbReference type="EC" id="3.1.3.16"/>
    </reaction>
</comment>
<dbReference type="Proteomes" id="UP000501830">
    <property type="component" value="Chromosome"/>
</dbReference>
<dbReference type="InterPro" id="IPR001932">
    <property type="entry name" value="PPM-type_phosphatase-like_dom"/>
</dbReference>
<dbReference type="InterPro" id="IPR015655">
    <property type="entry name" value="PP2C"/>
</dbReference>
<dbReference type="Gene3D" id="3.60.40.10">
    <property type="entry name" value="PPM-type phosphatase domain"/>
    <property type="match status" value="1"/>
</dbReference>
<evidence type="ECO:0000259" key="9">
    <source>
        <dbReference type="PROSITE" id="PS51746"/>
    </source>
</evidence>